<evidence type="ECO:0000256" key="1">
    <source>
        <dbReference type="SAM" id="MobiDB-lite"/>
    </source>
</evidence>
<name>A0A5B7JTI8_PORTR</name>
<organism evidence="2 3">
    <name type="scientific">Portunus trituberculatus</name>
    <name type="common">Swimming crab</name>
    <name type="synonym">Neptunus trituberculatus</name>
    <dbReference type="NCBI Taxonomy" id="210409"/>
    <lineage>
        <taxon>Eukaryota</taxon>
        <taxon>Metazoa</taxon>
        <taxon>Ecdysozoa</taxon>
        <taxon>Arthropoda</taxon>
        <taxon>Crustacea</taxon>
        <taxon>Multicrustacea</taxon>
        <taxon>Malacostraca</taxon>
        <taxon>Eumalacostraca</taxon>
        <taxon>Eucarida</taxon>
        <taxon>Decapoda</taxon>
        <taxon>Pleocyemata</taxon>
        <taxon>Brachyura</taxon>
        <taxon>Eubrachyura</taxon>
        <taxon>Portunoidea</taxon>
        <taxon>Portunidae</taxon>
        <taxon>Portuninae</taxon>
        <taxon>Portunus</taxon>
    </lineage>
</organism>
<dbReference type="Proteomes" id="UP000324222">
    <property type="component" value="Unassembled WGS sequence"/>
</dbReference>
<dbReference type="AlphaFoldDB" id="A0A5B7JTI8"/>
<proteinExistence type="predicted"/>
<feature type="region of interest" description="Disordered" evidence="1">
    <location>
        <begin position="1"/>
        <end position="20"/>
    </location>
</feature>
<comment type="caution">
    <text evidence="2">The sequence shown here is derived from an EMBL/GenBank/DDBJ whole genome shotgun (WGS) entry which is preliminary data.</text>
</comment>
<evidence type="ECO:0000313" key="2">
    <source>
        <dbReference type="EMBL" id="MPC97733.1"/>
    </source>
</evidence>
<sequence length="20" mass="2408">MSHQRREYWNIGQQASDTSI</sequence>
<accession>A0A5B7JTI8</accession>
<feature type="compositionally biased region" description="Polar residues" evidence="1">
    <location>
        <begin position="11"/>
        <end position="20"/>
    </location>
</feature>
<gene>
    <name evidence="2" type="ORF">E2C01_093062</name>
</gene>
<keyword evidence="3" id="KW-1185">Reference proteome</keyword>
<protein>
    <submittedName>
        <fullName evidence="2">Uncharacterized protein</fullName>
    </submittedName>
</protein>
<evidence type="ECO:0000313" key="3">
    <source>
        <dbReference type="Proteomes" id="UP000324222"/>
    </source>
</evidence>
<dbReference type="EMBL" id="VSRR010111205">
    <property type="protein sequence ID" value="MPC97733.1"/>
    <property type="molecule type" value="Genomic_DNA"/>
</dbReference>
<reference evidence="2 3" key="1">
    <citation type="submission" date="2019-05" db="EMBL/GenBank/DDBJ databases">
        <title>Another draft genome of Portunus trituberculatus and its Hox gene families provides insights of decapod evolution.</title>
        <authorList>
            <person name="Jeong J.-H."/>
            <person name="Song I."/>
            <person name="Kim S."/>
            <person name="Choi T."/>
            <person name="Kim D."/>
            <person name="Ryu S."/>
            <person name="Kim W."/>
        </authorList>
    </citation>
    <scope>NUCLEOTIDE SEQUENCE [LARGE SCALE GENOMIC DNA]</scope>
    <source>
        <tissue evidence="2">Muscle</tissue>
    </source>
</reference>